<feature type="region of interest" description="Disordered" evidence="1">
    <location>
        <begin position="50"/>
        <end position="89"/>
    </location>
</feature>
<dbReference type="Proteomes" id="UP000092993">
    <property type="component" value="Unassembled WGS sequence"/>
</dbReference>
<dbReference type="OrthoDB" id="3267098at2759"/>
<protein>
    <recommendedName>
        <fullName evidence="4">C2H2-type domain-containing protein</fullName>
    </recommendedName>
</protein>
<feature type="compositionally biased region" description="Basic and acidic residues" evidence="1">
    <location>
        <begin position="50"/>
        <end position="80"/>
    </location>
</feature>
<name>A0A1C7LMC5_GRIFR</name>
<dbReference type="AlphaFoldDB" id="A0A1C7LMC5"/>
<evidence type="ECO:0000313" key="3">
    <source>
        <dbReference type="Proteomes" id="UP000092993"/>
    </source>
</evidence>
<proteinExistence type="predicted"/>
<accession>A0A1C7LMC5</accession>
<evidence type="ECO:0008006" key="4">
    <source>
        <dbReference type="Google" id="ProtNLM"/>
    </source>
</evidence>
<gene>
    <name evidence="2" type="ORF">A0H81_14119</name>
</gene>
<evidence type="ECO:0000313" key="2">
    <source>
        <dbReference type="EMBL" id="OBZ65911.1"/>
    </source>
</evidence>
<evidence type="ECO:0000256" key="1">
    <source>
        <dbReference type="SAM" id="MobiDB-lite"/>
    </source>
</evidence>
<organism evidence="2 3">
    <name type="scientific">Grifola frondosa</name>
    <name type="common">Maitake</name>
    <name type="synonym">Polyporus frondosus</name>
    <dbReference type="NCBI Taxonomy" id="5627"/>
    <lineage>
        <taxon>Eukaryota</taxon>
        <taxon>Fungi</taxon>
        <taxon>Dikarya</taxon>
        <taxon>Basidiomycota</taxon>
        <taxon>Agaricomycotina</taxon>
        <taxon>Agaricomycetes</taxon>
        <taxon>Polyporales</taxon>
        <taxon>Grifolaceae</taxon>
        <taxon>Grifola</taxon>
    </lineage>
</organism>
<sequence length="89" mass="10258">MVSVCDGCGKSYQERTALKIHHNKCSSLKTLLEGGLKRSLEHDLQEERVHEMERQAEVQRVENARRQAEEEEQHRERELAEVSDAAIST</sequence>
<keyword evidence="3" id="KW-1185">Reference proteome</keyword>
<comment type="caution">
    <text evidence="2">The sequence shown here is derived from an EMBL/GenBank/DDBJ whole genome shotgun (WGS) entry which is preliminary data.</text>
</comment>
<reference evidence="2 3" key="1">
    <citation type="submission" date="2016-03" db="EMBL/GenBank/DDBJ databases">
        <title>Whole genome sequencing of Grifola frondosa 9006-11.</title>
        <authorList>
            <person name="Min B."/>
            <person name="Park H."/>
            <person name="Kim J.-G."/>
            <person name="Cho H."/>
            <person name="Oh Y.-L."/>
            <person name="Kong W.-S."/>
            <person name="Choi I.-G."/>
        </authorList>
    </citation>
    <scope>NUCLEOTIDE SEQUENCE [LARGE SCALE GENOMIC DNA]</scope>
    <source>
        <strain evidence="2 3">9006-11</strain>
    </source>
</reference>
<dbReference type="EMBL" id="LUGG01000038">
    <property type="protein sequence ID" value="OBZ65911.1"/>
    <property type="molecule type" value="Genomic_DNA"/>
</dbReference>